<keyword evidence="13 21" id="KW-0175">Coiled coil</keyword>
<dbReference type="InterPro" id="IPR042219">
    <property type="entry name" value="AAA_lid_11_sf"/>
</dbReference>
<dbReference type="InterPro" id="IPR042228">
    <property type="entry name" value="Dynein_linker_3"/>
</dbReference>
<evidence type="ECO:0000256" key="11">
    <source>
        <dbReference type="ARBA" id="ARBA00022840"/>
    </source>
</evidence>
<keyword evidence="9" id="KW-0547">Nucleotide-binding</keyword>
<dbReference type="GO" id="GO:0045505">
    <property type="term" value="F:dynein intermediate chain binding"/>
    <property type="evidence" value="ECO:0007669"/>
    <property type="project" value="InterPro"/>
</dbReference>
<proteinExistence type="inferred from homology"/>
<evidence type="ECO:0000256" key="13">
    <source>
        <dbReference type="ARBA" id="ARBA00023054"/>
    </source>
</evidence>
<feature type="domain" description="AAA+ ATPase" evidence="22">
    <location>
        <begin position="2605"/>
        <end position="2829"/>
    </location>
</feature>
<evidence type="ECO:0000256" key="1">
    <source>
        <dbReference type="ARBA" id="ARBA00004245"/>
    </source>
</evidence>
<dbReference type="InterPro" id="IPR027417">
    <property type="entry name" value="P-loop_NTPase"/>
</dbReference>
<dbReference type="InterPro" id="IPR043157">
    <property type="entry name" value="Dynein_AAA1S"/>
</dbReference>
<dbReference type="Gene3D" id="3.10.490.20">
    <property type="match status" value="1"/>
</dbReference>
<evidence type="ECO:0000256" key="10">
    <source>
        <dbReference type="ARBA" id="ARBA00022794"/>
    </source>
</evidence>
<dbReference type="Pfam" id="PF18198">
    <property type="entry name" value="AAA_lid_11"/>
    <property type="match status" value="1"/>
</dbReference>
<dbReference type="FunFam" id="3.40.50.300:FF:000706">
    <property type="entry name" value="Cytoplasmic dynein 2 heavy chain 1"/>
    <property type="match status" value="1"/>
</dbReference>
<evidence type="ECO:0000256" key="18">
    <source>
        <dbReference type="ARBA" id="ARBA00023273"/>
    </source>
</evidence>
<dbReference type="InterPro" id="IPR004273">
    <property type="entry name" value="Dynein_heavy_D6_P-loop"/>
</dbReference>
<dbReference type="InterPro" id="IPR035699">
    <property type="entry name" value="AAA_6"/>
</dbReference>
<evidence type="ECO:0000256" key="9">
    <source>
        <dbReference type="ARBA" id="ARBA00022741"/>
    </source>
</evidence>
<dbReference type="Gene3D" id="1.10.8.1220">
    <property type="match status" value="1"/>
</dbReference>
<dbReference type="STRING" id="109895.A0A507EGN8"/>
<dbReference type="SUPFAM" id="SSF52540">
    <property type="entry name" value="P-loop containing nucleoside triphosphate hydrolases"/>
    <property type="match status" value="4"/>
</dbReference>
<keyword evidence="16" id="KW-0505">Motor protein</keyword>
<evidence type="ECO:0000256" key="6">
    <source>
        <dbReference type="ARBA" id="ARBA00022475"/>
    </source>
</evidence>
<feature type="coiled-coil region" evidence="21">
    <location>
        <begin position="2857"/>
        <end position="2923"/>
    </location>
</feature>
<dbReference type="Proteomes" id="UP000318582">
    <property type="component" value="Unassembled WGS sequence"/>
</dbReference>
<dbReference type="FunFam" id="1.20.920.30:FF:000006">
    <property type="entry name" value="Cytoplasmic dynein 2 heavy chain 1"/>
    <property type="match status" value="1"/>
</dbReference>
<accession>A0A507EGN8</accession>
<dbReference type="InterPro" id="IPR041658">
    <property type="entry name" value="AAA_lid_11"/>
</dbReference>
<dbReference type="InterPro" id="IPR026983">
    <property type="entry name" value="DHC"/>
</dbReference>
<keyword evidence="18" id="KW-0966">Cell projection</keyword>
<dbReference type="Pfam" id="PF12777">
    <property type="entry name" value="MT"/>
    <property type="match status" value="1"/>
</dbReference>
<dbReference type="InterPro" id="IPR035706">
    <property type="entry name" value="AAA_9"/>
</dbReference>
<evidence type="ECO:0000256" key="12">
    <source>
        <dbReference type="ARBA" id="ARBA00023017"/>
    </source>
</evidence>
<name>A0A507EGN8_9FUNG</name>
<dbReference type="FunFam" id="3.20.180.20:FF:000002">
    <property type="entry name" value="Cytoplasmic dynein heavy chain 1"/>
    <property type="match status" value="1"/>
</dbReference>
<dbReference type="InterPro" id="IPR013602">
    <property type="entry name" value="Dynein_heavy_linker"/>
</dbReference>
<comment type="subcellular location">
    <subcellularLocation>
        <location evidence="2">Cell projection</location>
        <location evidence="2">Cilium membrane</location>
        <topology evidence="2">Peripheral membrane protein</topology>
        <orientation evidence="2">Cytoplasmic side</orientation>
    </subcellularLocation>
    <subcellularLocation>
        <location evidence="1">Cytoplasm</location>
        <location evidence="1">Cytoskeleton</location>
    </subcellularLocation>
</comment>
<keyword evidence="7" id="KW-0963">Cytoplasm</keyword>
<dbReference type="Gene3D" id="1.20.140.100">
    <property type="entry name" value="Dynein heavy chain, N-terminal domain 2"/>
    <property type="match status" value="1"/>
</dbReference>
<gene>
    <name evidence="23" type="ORF">PhCBS80983_g00247</name>
</gene>
<evidence type="ECO:0000256" key="2">
    <source>
        <dbReference type="ARBA" id="ARBA00004522"/>
    </source>
</evidence>
<dbReference type="Pfam" id="PF03028">
    <property type="entry name" value="Dynein_heavy"/>
    <property type="match status" value="1"/>
</dbReference>
<evidence type="ECO:0000256" key="19">
    <source>
        <dbReference type="ARBA" id="ARBA00023902"/>
    </source>
</evidence>
<dbReference type="InterPro" id="IPR054354">
    <property type="entry name" value="DYNC2H1-like_lid"/>
</dbReference>
<dbReference type="GO" id="GO:0030286">
    <property type="term" value="C:dynein complex"/>
    <property type="evidence" value="ECO:0007669"/>
    <property type="project" value="UniProtKB-KW"/>
</dbReference>
<dbReference type="Pfam" id="PF08385">
    <property type="entry name" value="DHC_N1"/>
    <property type="match status" value="1"/>
</dbReference>
<dbReference type="FunFam" id="3.40.50.300:FF:000071">
    <property type="entry name" value="Cytoplasmic dynein heavy chain 1"/>
    <property type="match status" value="1"/>
</dbReference>
<dbReference type="FunFam" id="3.10.490.20:FF:000004">
    <property type="entry name" value="Cytoplasmic dynein heavy chain 2"/>
    <property type="match status" value="1"/>
</dbReference>
<dbReference type="FunFam" id="1.10.8.720:FF:000006">
    <property type="entry name" value="cytoplasmic dynein 2 heavy chain 1"/>
    <property type="match status" value="1"/>
</dbReference>
<dbReference type="GO" id="GO:0008104">
    <property type="term" value="P:intracellular protein localization"/>
    <property type="evidence" value="ECO:0007669"/>
    <property type="project" value="UniProtKB-ARBA"/>
</dbReference>
<dbReference type="FunFam" id="1.10.8.710:FF:000001">
    <property type="entry name" value="Dynein axonemal heavy chain 2"/>
    <property type="match status" value="1"/>
</dbReference>
<dbReference type="GO" id="GO:0005874">
    <property type="term" value="C:microtubule"/>
    <property type="evidence" value="ECO:0007669"/>
    <property type="project" value="UniProtKB-KW"/>
</dbReference>
<comment type="similarity">
    <text evidence="3">Belongs to the dynein heavy chain family.</text>
</comment>
<dbReference type="Pfam" id="PF12775">
    <property type="entry name" value="AAA_7"/>
    <property type="match status" value="1"/>
</dbReference>
<sequence>MEAKDWVQRIVGLHLGLKEPSSLDSLLSGASFSRFVGEASQQLLFICYDEQTAEVRLLSELEALPSSARYIALAKTKPIPLTPENIAETIQVTPISKSPANALYQSIHTTFAPVLLSDSRWGIAAKLQNLISELDFGLASVVRSGVEGAAKAADEQDFKGILTLDDEFLYWVERAIEPSHAKKEKARAQHFKDVLQPLKIEFDKMSAMSMGDLTEVVEQTQDTLEDLWRQGEFPEYTETRMNNLVTVITDQLIGGVQEKFSAVNVMTEPFTKIKDNLKEGLAVLQLWESAACTLTGRLWPHYAAHSWEGPPFSHGPLTLFIARLVEVQTLRSTHELISHLLTSEEQRELHVNDTLEAFERVHPLHVNKYNEPNWKNAILRYFKSLEPIEHRATARLRALFCGLQGSSSQLLREFQRYSDLLKRESISQQLGSERDALLGQLRNNLKAIDNDFQERQSGTTDHKSKNVSSAVNNIIWARQTAIKIEEADKFVVNCFGGQSVYHDASNKLYEKLMQYEKTQFAEWMADTENAMDDPEGPMALKQAGRLMELDYADGKLKVNFSNQLVTLIREVRQLLSLGFAVPSRFQQLAETAQRYYRHGVVLKQVAHFYNTIDHQMLPSQHAMLLEPALAFERLVKNPRGSASDSQDPAKSFIKWDSPRELEEYISQVQQAADRLTSSNRKLRKSHSTICDQVLSLMSVDLVKNQTRWKETLNNIRGTIGVLQECGGRAEDTLSWRNHWDYQIYKALEHQYQIGLESLNESLPEIKIDLVFKQQKLQLRPPFEEVRAKYYREMKKFLNIPAAFRGLGETDIFQYMIDNNAASLATVYEKADKLFENLAKVQDIFKDWVVLGTVDLDEIVEEVLVDISDFEINFRMLKTKGKEAEQLPSEVKVDCITVSTAPVKATIDDHLQRLFDSMLSTLRRAVSQHMAAVDEFVSKGSETLSKRPQSMAEIGEANARHDELAGAQASIRSNFEAAEAKNKLLKSVAGGGIDVSAVQARWAKLEIMLESHDLMIKEQVDVLRTQIEGRRQTFTVEVEKFAARWHQLKPKVADAGKPGVPVQAVQFVKDRRTEFAELQKSAGQIIEDCAHFGVEPPEFPEVDELKVDITATEEMWGMYDQYMNAVDEFKKEDWISFRNKTHVFEDMLVRWSESLRGKPLDAIGLQIQRDIDSYRDTLPVLKFMHGDNWTQEHWGDLFRIIGIQKGVNLSDLTFAHILAAKAAVVENMYELKELNSRAQGEISIREAIQELDMWGAGAIFALTDYQDVKGSNVQLIKDWKDLLTQVGDNQSLLQSLKDSPYFKNFADKAVIWERKLVNLEECLRNLNTVQRKWVYLEPIFSRGALPNEQHRFARIDDDFRSIMASVAKDPRVVSLLAYTNIKDVLVTLVDQLERCQKALNEFLEQKRARFARFYFIGDEDLLEILGQAKNSTVIQTHLKKLFAGVHSVQFDESVKNIVSMKSIDGETVPLQTPVKITDDVEVWLEDFATEMKSTLRTLLTQCLTVTDLFKYPSQILTLTEYLHFTANVETAISQGGSFIQLAHDLRQHLDEYTTFDSSSVEDPIDRNVVELKIKSLILDIIHLMDVVTQLQAAQVTTLTDWAWQKQLRFYVDDDNVCLMRMSDAQFTYTYEYQGIPPKLVHTPLTDKCYLTLTQAMSSGFGGNPFGPAGTGKTESVKALGVLFGRQVLVFNCDEGIDYKSMGRIFVGLVKCGAWGCFDEFNRLEEAVLSAVSQQIQIIQAALKAKSKEVELLSKTVDLDANSGIFVTLNPAGKGYGGRQKLPDNLKQLFRSIAMTHPDNELISEVILFSEGFHEGKELGSKVVSVFTLCKQLLSQQQHYDWGLRPLKAVLGLAGRLLHDEERKGPIDKLREGAILVKALRVNTLSKLTFADSLRFNGLMKDIFPEVPLEEVDYADLSKAVKESYAELNLIYIESQAEKIHQFYQACRQRMGVVVVGPSGSGKSTLWRVLRLAWQKVGQTLRQHTVNPKAIDRNSLLGHMDMDTREWFDGVITAASRQAVKETSDVHTWIVSDGDIDPEWVESLNSVLDDNRLLTMPNGERIQFGPNVNFIFETHNLKFASPATVSRMGMIYLSDETLDVKALVQGWLMKQPENIRESLADWIGDFFYKSIDWMAQNAEMVVETTKVGLVMNGLSHLTNVNSRTEFLYSLIRGLGANMYPDKRLTFANELLLWASEPSPDPKRTLDYYVDKNGRLESYVLQETENLTIDDFDTEEHIPVIETVDVRKAVDVLMPWISGGQPFLLVGPEGAGKHMLLRHCFSKLRSTSIATIHCSAQTRSSHVLQRLKQTCTAAQTTAGRIMRPREAERLILYLKDINLPKPDKYATVELVQFLQQLLTYQGFYDHNLEWVGIENVQIVASMNPSTTMGRHELSTRFTSVIRQSYMAYPDQEQLQAIYRILVQPILFHSVPGHKTWSLPRNVEKLATTMISIYDEISKRFTPDVKAHYLFTPRDVTRWILGLARYEYTDSEPGELLNVVAHEAQRLFQDRLVGNEAKQKFDMIISTVLRNDWDHQISLDDKVFTSAARGSSLSLHAARGLVKISLADYKQTVESALKVFERDSRTLHLSLVPEALAQIARVERVLGHQGGSLLLAGRPGVGRLHTVLLVSHMLGIKLFSPSVGRSYGIKGFAADIKQILQTAGVAGEDSVLVIEDHQLPDAAFLESINSILSSGEVPGLYAPDEMDVLLSSLKDKHSEEGFRGTLFEYFAVRIRKYLHVVLLLDSASSEFIPRCEANPALYTRCEIGWMDSWSSESMLRIAKSNFSASPVLSNLKDQDQLVKQMIQVHSTYIEQGATPKHFADYVKTYEGVFCSKRDSFESKLKYLGGGLTKMTEAAKYVDTLSAEAKKQGAELAEKQKEADAALKQITDSMVNASEQKKEMEELSIQLKDEEENLLKRKKVIEEELAEVEPIVRASKAAVGEIRSDSLAEIRSLRAPPPAIRDVLEGVLKIMGILDMSWNSMKSFLGKRTVKDEIMNFDARNITKQVRESVGELLKQKKDSFEEATIKRVSVAAAPLATWVKANLQYSSILEKIQPLEADLARLTKSLDTSRERVNSLKKELAVVDDKVATLKEDFSGRTREAETLRANLEKAKATISSAQGLLGKLSGEGKRWGSQAQEIKVSLESLPYNCLLASGFITYLAAAPEDGRMKAMAEWQAITGVDNFAFRAVMSTESEQLIWKSQGLPADALSNENAIIILNDNRTPLIIDPSGQAVTWLKTHLADRKPEIINQHDENFVRSVELAVRFGKTLIIQEVTNIEPFLYPVIRKDLQKQGPRSVLQLGEKVVDYNEDFHLYLVTSRSEFTIPSDAHGYVQGVNFTVTRAGLAGQLLGVTLKHEQPELELEKVKLLKKEDELKIQLAQLEESLLGELANSQGNILENKTLIASLNETRDKSSTIATGLEESRRLQMSLDAERDKFTPLSDFGSALYFVVSDLGKFNNMYVFSLASFLRLYEQALRSEGSSSNDGTELRIQLLMSTLEKLVYNYISRSLFKGDRQMFALHLTHLLHPTLFEDDEWNLFTGLVVTAEEEGGIEIPQWVPAERVPMMRQLVVRLAIVGIISFVISLTLLCEDNAASFIAIIRFVRLRDLDWMDEASSLRNFVTQAELQALRPDRLLSAMNNFCCTVLGMSSLAPPPLNLERLFTQESLPKEPILFITTAGADPSQELKEFASRTVGDDHYHQVAMGQGQGDVAIALLRQTAPKGGWLCLQNVHLVTSWLPTLEKELGSVATHPSFRLWMTSEAHTKFPASLLQNSLKITVESPPGVKKNLQRTYEAWSPQFISSGPVHRAQALFALAWFHAVVQERRTYIPQGWNKFYEFSAADLRSSAEVVADMCTSAKTPQWAVLHGLLENAIYGGRIDDVHDATKLRTYLAQFFNDDVFTLGGRSPSRKLAKGLSLPSTADHAAYQSLIMELPEIDNVTSFGLPANIDRTLQRNSSQMVIGQLKVLRQVDVQGQRFDKEKWTRELSPFLLLWRKLTTGSDLAQRKINQNPDANPITAFLELELTNAITLLRRIQADLAAISKVIRGTLLLTNDIVAVAHDLLNGETPKSWLGIWEGPERPQHFLRETMSNSLAVESWLEREGSGTLFQRPVKMAGLFNPVTFLNALRQQSSRMLTVPMDGLRLTTTWGSSSSSSDSLSVTIDGLLLQGCAFDGKRLSEAHAEDPTFLAAPLCKVAWSPKNNDQEARNILKVPMYTGPMREKIICNVDMPVDGDKDTWILAGVALFLKAE</sequence>
<evidence type="ECO:0000256" key="17">
    <source>
        <dbReference type="ARBA" id="ARBA00023212"/>
    </source>
</evidence>
<evidence type="ECO:0000256" key="16">
    <source>
        <dbReference type="ARBA" id="ARBA00023175"/>
    </source>
</evidence>
<comment type="caution">
    <text evidence="23">The sequence shown here is derived from an EMBL/GenBank/DDBJ whole genome shotgun (WGS) entry which is preliminary data.</text>
</comment>
<dbReference type="InterPro" id="IPR041228">
    <property type="entry name" value="Dynein_C"/>
</dbReference>
<evidence type="ECO:0000256" key="15">
    <source>
        <dbReference type="ARBA" id="ARBA00023136"/>
    </source>
</evidence>
<evidence type="ECO:0000256" key="8">
    <source>
        <dbReference type="ARBA" id="ARBA00022701"/>
    </source>
</evidence>
<protein>
    <recommendedName>
        <fullName evidence="19">Cytoplasmic dynein 2 heavy chain 1</fullName>
    </recommendedName>
    <alternativeName>
        <fullName evidence="4">Dynein heavy chain, cytoplasmic</fullName>
    </alternativeName>
    <alternativeName>
        <fullName evidence="20">Dynein heavy chain, cytosolic</fullName>
    </alternativeName>
</protein>
<keyword evidence="6" id="KW-1003">Cell membrane</keyword>
<evidence type="ECO:0000259" key="22">
    <source>
        <dbReference type="SMART" id="SM00382"/>
    </source>
</evidence>
<keyword evidence="12" id="KW-0243">Dynein</keyword>
<dbReference type="Gene3D" id="1.20.1270.280">
    <property type="match status" value="1"/>
</dbReference>
<dbReference type="Gene3D" id="1.20.920.30">
    <property type="match status" value="1"/>
</dbReference>
<dbReference type="SMART" id="SM00382">
    <property type="entry name" value="AAA"/>
    <property type="match status" value="4"/>
</dbReference>
<dbReference type="GO" id="GO:0060271">
    <property type="term" value="P:cilium assembly"/>
    <property type="evidence" value="ECO:0007669"/>
    <property type="project" value="UniProtKB-ARBA"/>
</dbReference>
<dbReference type="Pfam" id="PF12774">
    <property type="entry name" value="AAA_6"/>
    <property type="match status" value="1"/>
</dbReference>
<dbReference type="GO" id="GO:0007018">
    <property type="term" value="P:microtubule-based movement"/>
    <property type="evidence" value="ECO:0007669"/>
    <property type="project" value="InterPro"/>
</dbReference>
<keyword evidence="10" id="KW-0970">Cilium biogenesis/degradation</keyword>
<evidence type="ECO:0000256" key="4">
    <source>
        <dbReference type="ARBA" id="ARBA00022197"/>
    </source>
</evidence>
<dbReference type="Gene3D" id="3.40.50.300">
    <property type="entry name" value="P-loop containing nucleotide triphosphate hydrolases"/>
    <property type="match status" value="5"/>
</dbReference>
<dbReference type="InterPro" id="IPR049400">
    <property type="entry name" value="DYNC2H1_AAA_dom"/>
</dbReference>
<dbReference type="Pfam" id="PF21264">
    <property type="entry name" value="DYNC2H1_AAA_dom"/>
    <property type="match status" value="1"/>
</dbReference>
<dbReference type="Pfam" id="PF12781">
    <property type="entry name" value="AAA_9"/>
    <property type="match status" value="1"/>
</dbReference>
<dbReference type="InterPro" id="IPR043160">
    <property type="entry name" value="Dynein_C_barrel"/>
</dbReference>
<dbReference type="GO" id="GO:0060170">
    <property type="term" value="C:ciliary membrane"/>
    <property type="evidence" value="ECO:0007669"/>
    <property type="project" value="UniProtKB-SubCell"/>
</dbReference>
<evidence type="ECO:0000256" key="20">
    <source>
        <dbReference type="ARBA" id="ARBA00033439"/>
    </source>
</evidence>
<dbReference type="GO" id="GO:0051959">
    <property type="term" value="F:dynein light intermediate chain binding"/>
    <property type="evidence" value="ECO:0007669"/>
    <property type="project" value="InterPro"/>
</dbReference>
<keyword evidence="24" id="KW-1185">Reference proteome</keyword>
<keyword evidence="14" id="KW-0969">Cilium</keyword>
<dbReference type="FunFam" id="1.20.920.20:FF:000002">
    <property type="entry name" value="Cytoplasmic dynein 1 heavy chain"/>
    <property type="match status" value="1"/>
</dbReference>
<dbReference type="PANTHER" id="PTHR45703">
    <property type="entry name" value="DYNEIN HEAVY CHAIN"/>
    <property type="match status" value="1"/>
</dbReference>
<reference evidence="23 24" key="1">
    <citation type="journal article" date="2019" name="Sci. Rep.">
        <title>Comparative genomics of chytrid fungi reveal insights into the obligate biotrophic and pathogenic lifestyle of Synchytrium endobioticum.</title>
        <authorList>
            <person name="van de Vossenberg B.T.L.H."/>
            <person name="Warris S."/>
            <person name="Nguyen H.D.T."/>
            <person name="van Gent-Pelzer M.P.E."/>
            <person name="Joly D.L."/>
            <person name="van de Geest H.C."/>
            <person name="Bonants P.J.M."/>
            <person name="Smith D.S."/>
            <person name="Levesque C.A."/>
            <person name="van der Lee T.A.J."/>
        </authorList>
    </citation>
    <scope>NUCLEOTIDE SEQUENCE [LARGE SCALE GENOMIC DNA]</scope>
    <source>
        <strain evidence="23 24">CBS 809.83</strain>
    </source>
</reference>
<keyword evidence="15" id="KW-0472">Membrane</keyword>
<feature type="domain" description="AAA+ ATPase" evidence="22">
    <location>
        <begin position="1660"/>
        <end position="1811"/>
    </location>
</feature>
<dbReference type="Gene3D" id="1.10.8.710">
    <property type="match status" value="1"/>
</dbReference>
<dbReference type="InterPro" id="IPR024743">
    <property type="entry name" value="Dynein_HC_stalk"/>
</dbReference>
<feature type="domain" description="AAA+ ATPase" evidence="22">
    <location>
        <begin position="2256"/>
        <end position="2404"/>
    </location>
</feature>
<evidence type="ECO:0000313" key="24">
    <source>
        <dbReference type="Proteomes" id="UP000318582"/>
    </source>
</evidence>
<dbReference type="FunFam" id="3.40.50.300:FF:000598">
    <property type="entry name" value="Dynein cytoplasmic 2 heavy chain 1"/>
    <property type="match status" value="1"/>
</dbReference>
<evidence type="ECO:0000256" key="21">
    <source>
        <dbReference type="SAM" id="Coils"/>
    </source>
</evidence>
<dbReference type="Pfam" id="PF22597">
    <property type="entry name" value="DYN_lid"/>
    <property type="match status" value="1"/>
</dbReference>
<evidence type="ECO:0000313" key="23">
    <source>
        <dbReference type="EMBL" id="TPX62627.1"/>
    </source>
</evidence>
<dbReference type="Gene3D" id="1.10.8.720">
    <property type="entry name" value="Region D6 of dynein motor"/>
    <property type="match status" value="1"/>
</dbReference>
<dbReference type="EMBL" id="QEAQ01000002">
    <property type="protein sequence ID" value="TPX62627.1"/>
    <property type="molecule type" value="Genomic_DNA"/>
</dbReference>
<dbReference type="PANTHER" id="PTHR45703:SF22">
    <property type="entry name" value="DYNEIN CYTOPLASMIC 2 HEAVY CHAIN 1"/>
    <property type="match status" value="1"/>
</dbReference>
<evidence type="ECO:0000256" key="3">
    <source>
        <dbReference type="ARBA" id="ARBA00008887"/>
    </source>
</evidence>
<feature type="domain" description="AAA+ ATPase" evidence="22">
    <location>
        <begin position="1947"/>
        <end position="2102"/>
    </location>
</feature>
<dbReference type="InterPro" id="IPR024317">
    <property type="entry name" value="Dynein_heavy_chain_D4_dom"/>
</dbReference>
<keyword evidence="8" id="KW-0493">Microtubule</keyword>
<dbReference type="FunFam" id="3.40.50.300:FF:001685">
    <property type="entry name" value="Dynein heavy chain, putative"/>
    <property type="match status" value="1"/>
</dbReference>
<dbReference type="GO" id="GO:0008569">
    <property type="term" value="F:minus-end-directed microtubule motor activity"/>
    <property type="evidence" value="ECO:0007669"/>
    <property type="project" value="InterPro"/>
</dbReference>
<feature type="coiled-coil region" evidence="21">
    <location>
        <begin position="3059"/>
        <end position="3121"/>
    </location>
</feature>
<keyword evidence="11" id="KW-0067">ATP-binding</keyword>
<evidence type="ECO:0000256" key="7">
    <source>
        <dbReference type="ARBA" id="ARBA00022490"/>
    </source>
</evidence>
<keyword evidence="5" id="KW-0217">Developmental protein</keyword>
<dbReference type="Gene3D" id="1.20.58.1120">
    <property type="match status" value="1"/>
</dbReference>
<dbReference type="Pfam" id="PF18199">
    <property type="entry name" value="Dynein_C"/>
    <property type="match status" value="1"/>
</dbReference>
<organism evidence="23 24">
    <name type="scientific">Powellomyces hirtus</name>
    <dbReference type="NCBI Taxonomy" id="109895"/>
    <lineage>
        <taxon>Eukaryota</taxon>
        <taxon>Fungi</taxon>
        <taxon>Fungi incertae sedis</taxon>
        <taxon>Chytridiomycota</taxon>
        <taxon>Chytridiomycota incertae sedis</taxon>
        <taxon>Chytridiomycetes</taxon>
        <taxon>Spizellomycetales</taxon>
        <taxon>Powellomycetaceae</taxon>
        <taxon>Powellomyces</taxon>
    </lineage>
</organism>
<dbReference type="Gene3D" id="6.10.140.1060">
    <property type="match status" value="1"/>
</dbReference>
<dbReference type="Gene3D" id="3.20.180.20">
    <property type="entry name" value="Dynein heavy chain, N-terminal domain 2"/>
    <property type="match status" value="1"/>
</dbReference>
<dbReference type="Pfam" id="PF08393">
    <property type="entry name" value="DHC_N2"/>
    <property type="match status" value="1"/>
</dbReference>
<dbReference type="FunFam" id="1.20.140.100:FF:000002">
    <property type="entry name" value="Cytoplasmic dynein heavy chain 1"/>
    <property type="match status" value="1"/>
</dbReference>
<evidence type="ECO:0000256" key="14">
    <source>
        <dbReference type="ARBA" id="ARBA00023069"/>
    </source>
</evidence>
<evidence type="ECO:0000256" key="5">
    <source>
        <dbReference type="ARBA" id="ARBA00022473"/>
    </source>
</evidence>
<dbReference type="GO" id="GO:0005524">
    <property type="term" value="F:ATP binding"/>
    <property type="evidence" value="ECO:0007669"/>
    <property type="project" value="UniProtKB-KW"/>
</dbReference>
<dbReference type="Pfam" id="PF12780">
    <property type="entry name" value="AAA_8"/>
    <property type="match status" value="1"/>
</dbReference>
<dbReference type="InterPro" id="IPR003593">
    <property type="entry name" value="AAA+_ATPase"/>
</dbReference>
<keyword evidence="17" id="KW-0206">Cytoskeleton</keyword>
<dbReference type="InterPro" id="IPR042222">
    <property type="entry name" value="Dynein_2_N"/>
</dbReference>
<dbReference type="Gene3D" id="1.20.920.20">
    <property type="match status" value="1"/>
</dbReference>
<dbReference type="InterPro" id="IPR013594">
    <property type="entry name" value="Dynein_heavy_tail"/>
</dbReference>